<protein>
    <submittedName>
        <fullName evidence="1">Uncharacterized protein</fullName>
    </submittedName>
</protein>
<dbReference type="PANTHER" id="PTHR33524">
    <property type="entry name" value="C5ORF35"/>
    <property type="match status" value="1"/>
</dbReference>
<accession>A0AAV3PCH6</accession>
<organism evidence="1 2">
    <name type="scientific">Lithospermum erythrorhizon</name>
    <name type="common">Purple gromwell</name>
    <name type="synonym">Lithospermum officinale var. erythrorhizon</name>
    <dbReference type="NCBI Taxonomy" id="34254"/>
    <lineage>
        <taxon>Eukaryota</taxon>
        <taxon>Viridiplantae</taxon>
        <taxon>Streptophyta</taxon>
        <taxon>Embryophyta</taxon>
        <taxon>Tracheophyta</taxon>
        <taxon>Spermatophyta</taxon>
        <taxon>Magnoliopsida</taxon>
        <taxon>eudicotyledons</taxon>
        <taxon>Gunneridae</taxon>
        <taxon>Pentapetalae</taxon>
        <taxon>asterids</taxon>
        <taxon>lamiids</taxon>
        <taxon>Boraginales</taxon>
        <taxon>Boraginaceae</taxon>
        <taxon>Boraginoideae</taxon>
        <taxon>Lithospermeae</taxon>
        <taxon>Lithospermum</taxon>
    </lineage>
</organism>
<gene>
    <name evidence="1" type="ORF">LIER_36769</name>
</gene>
<proteinExistence type="predicted"/>
<name>A0AAV3PCH6_LITER</name>
<comment type="caution">
    <text evidence="1">The sequence shown here is derived from an EMBL/GenBank/DDBJ whole genome shotgun (WGS) entry which is preliminary data.</text>
</comment>
<dbReference type="InterPro" id="IPR040415">
    <property type="entry name" value="SETD9"/>
</dbReference>
<reference evidence="1 2" key="1">
    <citation type="submission" date="2024-01" db="EMBL/GenBank/DDBJ databases">
        <title>The complete chloroplast genome sequence of Lithospermum erythrorhizon: insights into the phylogenetic relationship among Boraginaceae species and the maternal lineages of purple gromwells.</title>
        <authorList>
            <person name="Okada T."/>
            <person name="Watanabe K."/>
        </authorList>
    </citation>
    <scope>NUCLEOTIDE SEQUENCE [LARGE SCALE GENOMIC DNA]</scope>
</reference>
<evidence type="ECO:0000313" key="2">
    <source>
        <dbReference type="Proteomes" id="UP001454036"/>
    </source>
</evidence>
<sequence>MLVEVGSVIAIYPGIIYSPAYYQYIPGYPKIDAQNPYLITRYDGTIINAQPWGEGGESLERWDGLSFPEAGENINSVGKGSDRIWKMLSKPLDARQLGARAEPLERRNPLAFAHFANHPAKDMVPNAMVCPYDFPLTEKNMRTYIPNISYGKADLKSLVLVATRFLCWLLTPYHEGVWLHTNRTPLSGLGWEPR</sequence>
<dbReference type="AlphaFoldDB" id="A0AAV3PCH6"/>
<keyword evidence="2" id="KW-1185">Reference proteome</keyword>
<dbReference type="Proteomes" id="UP001454036">
    <property type="component" value="Unassembled WGS sequence"/>
</dbReference>
<dbReference type="PANTHER" id="PTHR33524:SF1">
    <property type="entry name" value="SET DOMAIN-CONTAINING PROTEIN"/>
    <property type="match status" value="1"/>
</dbReference>
<evidence type="ECO:0000313" key="1">
    <source>
        <dbReference type="EMBL" id="GAA0148661.1"/>
    </source>
</evidence>
<dbReference type="EMBL" id="BAABME010017077">
    <property type="protein sequence ID" value="GAA0148661.1"/>
    <property type="molecule type" value="Genomic_DNA"/>
</dbReference>